<dbReference type="Proteomes" id="UP000244093">
    <property type="component" value="Unassembled WGS sequence"/>
</dbReference>
<sequence>MSNELAIGVYPALVGLANAFIVLGIVVLVIYLYVRYTLGRKAALPPTPKSEEVSAQPTPSTSKETHPIEEVMVAAAAVKHYIASKSLKPPTYVYQPLQYSAWVINWVREVTQTFDYNPYVKK</sequence>
<evidence type="ECO:0000313" key="4">
    <source>
        <dbReference type="Proteomes" id="UP000244093"/>
    </source>
</evidence>
<evidence type="ECO:0000256" key="1">
    <source>
        <dbReference type="SAM" id="MobiDB-lite"/>
    </source>
</evidence>
<dbReference type="EMBL" id="NBVN01000002">
    <property type="protein sequence ID" value="PUA33546.1"/>
    <property type="molecule type" value="Genomic_DNA"/>
</dbReference>
<keyword evidence="2" id="KW-0812">Transmembrane</keyword>
<evidence type="ECO:0000256" key="2">
    <source>
        <dbReference type="SAM" id="Phobius"/>
    </source>
</evidence>
<organism evidence="3 4">
    <name type="scientific">Zestosphaera tikiterensis</name>
    <dbReference type="NCBI Taxonomy" id="1973259"/>
    <lineage>
        <taxon>Archaea</taxon>
        <taxon>Thermoproteota</taxon>
        <taxon>Thermoprotei</taxon>
        <taxon>Desulfurococcales</taxon>
        <taxon>Desulfurococcaceae</taxon>
        <taxon>Zestosphaera</taxon>
    </lineage>
</organism>
<accession>A0A2R7Y7V1</accession>
<name>A0A2R7Y7V1_9CREN</name>
<protein>
    <submittedName>
        <fullName evidence="3">Uncharacterized protein</fullName>
    </submittedName>
</protein>
<gene>
    <name evidence="3" type="ORF">B7O98_03780</name>
</gene>
<feature type="compositionally biased region" description="Polar residues" evidence="1">
    <location>
        <begin position="53"/>
        <end position="62"/>
    </location>
</feature>
<keyword evidence="2" id="KW-0472">Membrane</keyword>
<comment type="caution">
    <text evidence="3">The sequence shown here is derived from an EMBL/GenBank/DDBJ whole genome shotgun (WGS) entry which is preliminary data.</text>
</comment>
<dbReference type="AlphaFoldDB" id="A0A2R7Y7V1"/>
<reference evidence="3 4" key="1">
    <citation type="journal article" date="2018" name="Syst. Appl. Microbiol.">
        <title>A new symbiotic nanoarchaeote (Candidatus Nanoclepta minutus) and its host (Zestosphaera tikiterensis gen. nov., sp. nov.) from a New Zealand hot spring.</title>
        <authorList>
            <person name="St John E."/>
            <person name="Liu Y."/>
            <person name="Podar M."/>
            <person name="Stott M.B."/>
            <person name="Meneghin J."/>
            <person name="Chen Z."/>
            <person name="Lagutin K."/>
            <person name="Mitchell K."/>
            <person name="Reysenbach A.L."/>
        </authorList>
    </citation>
    <scope>NUCLEOTIDE SEQUENCE [LARGE SCALE GENOMIC DNA]</scope>
    <source>
        <strain evidence="3">NZ3</strain>
    </source>
</reference>
<proteinExistence type="predicted"/>
<evidence type="ECO:0000313" key="3">
    <source>
        <dbReference type="EMBL" id="PUA33546.1"/>
    </source>
</evidence>
<keyword evidence="2" id="KW-1133">Transmembrane helix</keyword>
<feature type="transmembrane region" description="Helical" evidence="2">
    <location>
        <begin position="12"/>
        <end position="34"/>
    </location>
</feature>
<feature type="region of interest" description="Disordered" evidence="1">
    <location>
        <begin position="43"/>
        <end position="66"/>
    </location>
</feature>